<keyword evidence="2" id="KW-1185">Reference proteome</keyword>
<sequence length="148" mass="16372">MTKGGSPLVARVPQSLLIHHPLRHNVMDFETARQVLLQQTIAPAADKTTTFIHCLQQQQPPVPGQVTSLLLALKVLRSGLQGEPTLGRDLAYALFLVAYESRRLYEAGRQAGWNGLPSWMKICSGLGLLLKQFWPMASPQTNRPLGLH</sequence>
<dbReference type="EMBL" id="CP021983">
    <property type="protein sequence ID" value="ASC69232.1"/>
    <property type="molecule type" value="Genomic_DNA"/>
</dbReference>
<dbReference type="AlphaFoldDB" id="A0A1Z3HG20"/>
<dbReference type="Proteomes" id="UP000191901">
    <property type="component" value="Chromosome"/>
</dbReference>
<accession>A0A1Z3HG20</accession>
<organism evidence="1 2">
    <name type="scientific">Halomicronema hongdechloris C2206</name>
    <dbReference type="NCBI Taxonomy" id="1641165"/>
    <lineage>
        <taxon>Bacteria</taxon>
        <taxon>Bacillati</taxon>
        <taxon>Cyanobacteriota</taxon>
        <taxon>Cyanophyceae</taxon>
        <taxon>Nodosilineales</taxon>
        <taxon>Nodosilineaceae</taxon>
        <taxon>Halomicronema</taxon>
    </lineage>
</organism>
<name>A0A1Z3HG20_9CYAN</name>
<protein>
    <submittedName>
        <fullName evidence="1">Uncharacterized protein</fullName>
    </submittedName>
</protein>
<gene>
    <name evidence="1" type="ORF">XM38_001580</name>
</gene>
<reference evidence="1 2" key="1">
    <citation type="journal article" date="2016" name="Biochim. Biophys. Acta">
        <title>Characterization of red-shifted phycobilisomes isolated from the chlorophyll f-containing cyanobacterium Halomicronema hongdechloris.</title>
        <authorList>
            <person name="Li Y."/>
            <person name="Lin Y."/>
            <person name="Garvey C.J."/>
            <person name="Birch D."/>
            <person name="Corkery R.W."/>
            <person name="Loughlin P.C."/>
            <person name="Scheer H."/>
            <person name="Willows R.D."/>
            <person name="Chen M."/>
        </authorList>
    </citation>
    <scope>NUCLEOTIDE SEQUENCE [LARGE SCALE GENOMIC DNA]</scope>
    <source>
        <strain evidence="1 2">C2206</strain>
    </source>
</reference>
<evidence type="ECO:0000313" key="2">
    <source>
        <dbReference type="Proteomes" id="UP000191901"/>
    </source>
</evidence>
<proteinExistence type="predicted"/>
<dbReference type="KEGG" id="hhg:XM38_001580"/>
<evidence type="ECO:0000313" key="1">
    <source>
        <dbReference type="EMBL" id="ASC69232.1"/>
    </source>
</evidence>